<evidence type="ECO:0000256" key="1">
    <source>
        <dbReference type="ARBA" id="ARBA00008874"/>
    </source>
</evidence>
<feature type="domain" description="Protein kinase" evidence="3">
    <location>
        <begin position="19"/>
        <end position="288"/>
    </location>
</feature>
<dbReference type="PANTHER" id="PTHR48014">
    <property type="entry name" value="SERINE/THREONINE-PROTEIN KINASE FRAY2"/>
    <property type="match status" value="1"/>
</dbReference>
<sequence>MAAPAAEKESEWPVKPEGYQLTAPVGYGTFATVFKALVLEGPHKGENVGIKVTELEQFPPDSNMGEIKTEMYTMQSVPDHPNIIKYNVVFATKTQLWLVMPYMAGGSCENVMQYGAPGGFKNVSLLAYVLRETATALKCLHDNDIMHRDLKAGNILLDTNGDVRLADFGVSASLKEVKTRHTFAGTPCWMAPEVLAPSQGGEEQGYDMRADVWSFGIVALELAKGEAPFQRLPPLKAMMMIIHNDPQHLSAAQGGVDQDFADTVNACLQKDPAKRPSMDTLLTTNPYKRFFAKAAGGREALVQLLGGLPSLDGRTSAPPVSAQAQGGGGPGGPSWDFAVLQEGESNNSKRAGGGGGGSRGGGPSSSGGAQKQPSADPLEGLAETET</sequence>
<evidence type="ECO:0000313" key="4">
    <source>
        <dbReference type="EMBL" id="CEM37773.1"/>
    </source>
</evidence>
<dbReference type="Gene3D" id="1.10.510.10">
    <property type="entry name" value="Transferase(Phosphotransferase) domain 1"/>
    <property type="match status" value="1"/>
</dbReference>
<dbReference type="OMA" id="YYGCFLD"/>
<comment type="similarity">
    <text evidence="1">Belongs to the protein kinase superfamily. STE Ser/Thr protein kinase family. STE20 subfamily.</text>
</comment>
<evidence type="ECO:0000259" key="3">
    <source>
        <dbReference type="PROSITE" id="PS50011"/>
    </source>
</evidence>
<dbReference type="STRING" id="1169540.A0A0G4H285"/>
<evidence type="ECO:0000256" key="2">
    <source>
        <dbReference type="SAM" id="MobiDB-lite"/>
    </source>
</evidence>
<dbReference type="GO" id="GO:0043539">
    <property type="term" value="F:protein serine/threonine kinase activator activity"/>
    <property type="evidence" value="ECO:0007669"/>
    <property type="project" value="InterPro"/>
</dbReference>
<dbReference type="InterPro" id="IPR047173">
    <property type="entry name" value="STRAD_A/B-like"/>
</dbReference>
<dbReference type="AlphaFoldDB" id="A0A0G4H285"/>
<proteinExistence type="inferred from homology"/>
<feature type="region of interest" description="Disordered" evidence="2">
    <location>
        <begin position="313"/>
        <end position="386"/>
    </location>
</feature>
<dbReference type="Pfam" id="PF00069">
    <property type="entry name" value="Pkinase"/>
    <property type="match status" value="1"/>
</dbReference>
<dbReference type="InterPro" id="IPR008271">
    <property type="entry name" value="Ser/Thr_kinase_AS"/>
</dbReference>
<dbReference type="InterPro" id="IPR000719">
    <property type="entry name" value="Prot_kinase_dom"/>
</dbReference>
<dbReference type="Proteomes" id="UP000041254">
    <property type="component" value="Unassembled WGS sequence"/>
</dbReference>
<feature type="compositionally biased region" description="Gly residues" evidence="2">
    <location>
        <begin position="351"/>
        <end position="365"/>
    </location>
</feature>
<gene>
    <name evidence="4" type="ORF">Vbra_19381</name>
</gene>
<dbReference type="PROSITE" id="PS50011">
    <property type="entry name" value="PROTEIN_KINASE_DOM"/>
    <property type="match status" value="1"/>
</dbReference>
<dbReference type="SMART" id="SM00220">
    <property type="entry name" value="S_TKc"/>
    <property type="match status" value="1"/>
</dbReference>
<evidence type="ECO:0000313" key="5">
    <source>
        <dbReference type="Proteomes" id="UP000041254"/>
    </source>
</evidence>
<dbReference type="GO" id="GO:0004672">
    <property type="term" value="F:protein kinase activity"/>
    <property type="evidence" value="ECO:0007669"/>
    <property type="project" value="InterPro"/>
</dbReference>
<reference evidence="4 5" key="1">
    <citation type="submission" date="2014-11" db="EMBL/GenBank/DDBJ databases">
        <authorList>
            <person name="Zhu J."/>
            <person name="Qi W."/>
            <person name="Song R."/>
        </authorList>
    </citation>
    <scope>NUCLEOTIDE SEQUENCE [LARGE SCALE GENOMIC DNA]</scope>
</reference>
<dbReference type="SUPFAM" id="SSF56112">
    <property type="entry name" value="Protein kinase-like (PK-like)"/>
    <property type="match status" value="1"/>
</dbReference>
<dbReference type="VEuPathDB" id="CryptoDB:Vbra_19381"/>
<dbReference type="InParanoid" id="A0A0G4H285"/>
<dbReference type="PROSITE" id="PS00108">
    <property type="entry name" value="PROTEIN_KINASE_ST"/>
    <property type="match status" value="1"/>
</dbReference>
<dbReference type="OrthoDB" id="8693905at2759"/>
<keyword evidence="5" id="KW-1185">Reference proteome</keyword>
<dbReference type="EMBL" id="CDMY01000954">
    <property type="protein sequence ID" value="CEM37773.1"/>
    <property type="molecule type" value="Genomic_DNA"/>
</dbReference>
<accession>A0A0G4H285</accession>
<name>A0A0G4H285_VITBC</name>
<organism evidence="4 5">
    <name type="scientific">Vitrella brassicaformis (strain CCMP3155)</name>
    <dbReference type="NCBI Taxonomy" id="1169540"/>
    <lineage>
        <taxon>Eukaryota</taxon>
        <taxon>Sar</taxon>
        <taxon>Alveolata</taxon>
        <taxon>Colpodellida</taxon>
        <taxon>Vitrellaceae</taxon>
        <taxon>Vitrella</taxon>
    </lineage>
</organism>
<dbReference type="PhylomeDB" id="A0A0G4H285"/>
<dbReference type="InterPro" id="IPR011009">
    <property type="entry name" value="Kinase-like_dom_sf"/>
</dbReference>
<dbReference type="PANTHER" id="PTHR48014:SF21">
    <property type="entry name" value="SERINE_THREONINE-PROTEIN KINASE FRAY2"/>
    <property type="match status" value="1"/>
</dbReference>
<dbReference type="GO" id="GO:0005524">
    <property type="term" value="F:ATP binding"/>
    <property type="evidence" value="ECO:0007669"/>
    <property type="project" value="InterPro"/>
</dbReference>
<protein>
    <recommendedName>
        <fullName evidence="3">Protein kinase domain-containing protein</fullName>
    </recommendedName>
</protein>